<evidence type="ECO:0000313" key="2">
    <source>
        <dbReference type="Proteomes" id="UP000746612"/>
    </source>
</evidence>
<reference evidence="1" key="1">
    <citation type="submission" date="2021-03" db="EMBL/GenBank/DDBJ databases">
        <authorList>
            <person name="Alouane T."/>
            <person name="Langin T."/>
            <person name="Bonhomme L."/>
        </authorList>
    </citation>
    <scope>NUCLEOTIDE SEQUENCE</scope>
    <source>
        <strain evidence="1">MDC_Fg202</strain>
    </source>
</reference>
<evidence type="ECO:0000313" key="1">
    <source>
        <dbReference type="EMBL" id="CAG1993041.1"/>
    </source>
</evidence>
<protein>
    <submittedName>
        <fullName evidence="1">Uncharacterized protein</fullName>
    </submittedName>
</protein>
<gene>
    <name evidence="1" type="ORF">MDCFG202_LOCUS358463</name>
</gene>
<dbReference type="Proteomes" id="UP000746612">
    <property type="component" value="Unassembled WGS sequence"/>
</dbReference>
<dbReference type="AlphaFoldDB" id="A0A9N8WVL8"/>
<sequence>MAAPPVTGAIAPSRYSLFDRINHISTDNDQLFDLIEELEKHAETAVRWRWHAATTQVKQDSIFKLYQAFLTGVRIITEDLNEQAKEIAIFPANKDNCLKRIRLLVTRYIIFICKFGRGVRRSTKISYRGLIGYQIGLMFWCKRLQSKHGITTSPTNNELFNSLTEAMRFRASKFRLT</sequence>
<comment type="caution">
    <text evidence="1">The sequence shown here is derived from an EMBL/GenBank/DDBJ whole genome shotgun (WGS) entry which is preliminary data.</text>
</comment>
<organism evidence="1 2">
    <name type="scientific">Gibberella zeae</name>
    <name type="common">Wheat head blight fungus</name>
    <name type="synonym">Fusarium graminearum</name>
    <dbReference type="NCBI Taxonomy" id="5518"/>
    <lineage>
        <taxon>Eukaryota</taxon>
        <taxon>Fungi</taxon>
        <taxon>Dikarya</taxon>
        <taxon>Ascomycota</taxon>
        <taxon>Pezizomycotina</taxon>
        <taxon>Sordariomycetes</taxon>
        <taxon>Hypocreomycetidae</taxon>
        <taxon>Hypocreales</taxon>
        <taxon>Nectriaceae</taxon>
        <taxon>Fusarium</taxon>
    </lineage>
</organism>
<feature type="non-terminal residue" evidence="1">
    <location>
        <position position="1"/>
    </location>
</feature>
<name>A0A9N8WVL8_GIBZA</name>
<dbReference type="EMBL" id="CAJPIJ010000152">
    <property type="protein sequence ID" value="CAG1993041.1"/>
    <property type="molecule type" value="Genomic_DNA"/>
</dbReference>
<proteinExistence type="predicted"/>
<accession>A0A9N8WVL8</accession>